<dbReference type="Proteomes" id="UP001497382">
    <property type="component" value="Unassembled WGS sequence"/>
</dbReference>
<organism evidence="2 3">
    <name type="scientific">Larinioides sclopetarius</name>
    <dbReference type="NCBI Taxonomy" id="280406"/>
    <lineage>
        <taxon>Eukaryota</taxon>
        <taxon>Metazoa</taxon>
        <taxon>Ecdysozoa</taxon>
        <taxon>Arthropoda</taxon>
        <taxon>Chelicerata</taxon>
        <taxon>Arachnida</taxon>
        <taxon>Araneae</taxon>
        <taxon>Araneomorphae</taxon>
        <taxon>Entelegynae</taxon>
        <taxon>Araneoidea</taxon>
        <taxon>Araneidae</taxon>
        <taxon>Larinioides</taxon>
    </lineage>
</organism>
<gene>
    <name evidence="2" type="ORF">LARSCL_LOCUS13220</name>
</gene>
<reference evidence="2 3" key="1">
    <citation type="submission" date="2024-04" db="EMBL/GenBank/DDBJ databases">
        <authorList>
            <person name="Rising A."/>
            <person name="Reimegard J."/>
            <person name="Sonavane S."/>
            <person name="Akerstrom W."/>
            <person name="Nylinder S."/>
            <person name="Hedman E."/>
            <person name="Kallberg Y."/>
        </authorList>
    </citation>
    <scope>NUCLEOTIDE SEQUENCE [LARGE SCALE GENOMIC DNA]</scope>
</reference>
<feature type="compositionally biased region" description="Polar residues" evidence="1">
    <location>
        <begin position="81"/>
        <end position="91"/>
    </location>
</feature>
<comment type="caution">
    <text evidence="2">The sequence shown here is derived from an EMBL/GenBank/DDBJ whole genome shotgun (WGS) entry which is preliminary data.</text>
</comment>
<dbReference type="AlphaFoldDB" id="A0AAV2AL35"/>
<dbReference type="EMBL" id="CAXIEN010000180">
    <property type="protein sequence ID" value="CAL1284562.1"/>
    <property type="molecule type" value="Genomic_DNA"/>
</dbReference>
<feature type="region of interest" description="Disordered" evidence="1">
    <location>
        <begin position="31"/>
        <end position="109"/>
    </location>
</feature>
<evidence type="ECO:0000313" key="2">
    <source>
        <dbReference type="EMBL" id="CAL1284562.1"/>
    </source>
</evidence>
<sequence>MEQLQEMPHTSDMRLLHEHCLQQIPDIRLIIVRKSPNPTSSATSSKMRKERPRAARRKATTTATRGGLTVTGMNMEYIDRWSTSPTPTDSEQWSRRTNRERSTRIRPMSRCTLKLPSIELHPQEVR</sequence>
<protein>
    <submittedName>
        <fullName evidence="2">Uncharacterized protein</fullName>
    </submittedName>
</protein>
<evidence type="ECO:0000256" key="1">
    <source>
        <dbReference type="SAM" id="MobiDB-lite"/>
    </source>
</evidence>
<keyword evidence="3" id="KW-1185">Reference proteome</keyword>
<feature type="compositionally biased region" description="Polar residues" evidence="1">
    <location>
        <begin position="36"/>
        <end position="45"/>
    </location>
</feature>
<name>A0AAV2AL35_9ARAC</name>
<proteinExistence type="predicted"/>
<evidence type="ECO:0000313" key="3">
    <source>
        <dbReference type="Proteomes" id="UP001497382"/>
    </source>
</evidence>
<feature type="compositionally biased region" description="Basic residues" evidence="1">
    <location>
        <begin position="46"/>
        <end position="59"/>
    </location>
</feature>
<feature type="compositionally biased region" description="Basic and acidic residues" evidence="1">
    <location>
        <begin position="92"/>
        <end position="103"/>
    </location>
</feature>
<accession>A0AAV2AL35</accession>